<dbReference type="RefSeq" id="WP_094941942.1">
    <property type="nucleotide sequence ID" value="NZ_NOKQ01000187.1"/>
</dbReference>
<proteinExistence type="predicted"/>
<organism evidence="2 3">
    <name type="scientific">Tetzosporium hominis</name>
    <dbReference type="NCBI Taxonomy" id="2020506"/>
    <lineage>
        <taxon>Bacteria</taxon>
        <taxon>Bacillati</taxon>
        <taxon>Bacillota</taxon>
        <taxon>Bacilli</taxon>
        <taxon>Bacillales</taxon>
        <taxon>Caryophanaceae</taxon>
        <taxon>Tetzosporium</taxon>
    </lineage>
</organism>
<dbReference type="SMART" id="SM00932">
    <property type="entry name" value="Nfu_N"/>
    <property type="match status" value="1"/>
</dbReference>
<comment type="caution">
    <text evidence="2">The sequence shown here is derived from an EMBL/GenBank/DDBJ whole genome shotgun (WGS) entry which is preliminary data.</text>
</comment>
<dbReference type="Gene3D" id="1.25.10.10">
    <property type="entry name" value="Leucine-rich Repeat Variant"/>
    <property type="match status" value="1"/>
</dbReference>
<dbReference type="SMART" id="SM00567">
    <property type="entry name" value="EZ_HEAT"/>
    <property type="match status" value="3"/>
</dbReference>
<dbReference type="InterPro" id="IPR011989">
    <property type="entry name" value="ARM-like"/>
</dbReference>
<evidence type="ECO:0000259" key="1">
    <source>
        <dbReference type="SMART" id="SM00932"/>
    </source>
</evidence>
<evidence type="ECO:0000313" key="2">
    <source>
        <dbReference type="EMBL" id="OZS78707.1"/>
    </source>
</evidence>
<name>A0A264W6R3_9BACL</name>
<dbReference type="EMBL" id="NOKQ01000187">
    <property type="protein sequence ID" value="OZS78707.1"/>
    <property type="molecule type" value="Genomic_DNA"/>
</dbReference>
<gene>
    <name evidence="2" type="ORF">CF394_03980</name>
</gene>
<reference evidence="2 3" key="1">
    <citation type="submission" date="2017-07" db="EMBL/GenBank/DDBJ databases">
        <title>Tetzosporium hominis gen.nov. sp.nov.</title>
        <authorList>
            <person name="Tetz G."/>
            <person name="Tetz V."/>
        </authorList>
    </citation>
    <scope>NUCLEOTIDE SEQUENCE [LARGE SCALE GENOMIC DNA]</scope>
    <source>
        <strain evidence="2 3">VT-49</strain>
    </source>
</reference>
<dbReference type="AlphaFoldDB" id="A0A264W6R3"/>
<dbReference type="InterPro" id="IPR036498">
    <property type="entry name" value="Nfu/NifU_N_sf"/>
</dbReference>
<dbReference type="InterPro" id="IPR025989">
    <property type="entry name" value="Virulence_F_dom"/>
</dbReference>
<dbReference type="Pfam" id="PF13769">
    <property type="entry name" value="Virulence_fact"/>
    <property type="match status" value="1"/>
</dbReference>
<dbReference type="SUPFAM" id="SSF110836">
    <property type="entry name" value="Hypothetical protein SAV1430"/>
    <property type="match status" value="1"/>
</dbReference>
<dbReference type="Proteomes" id="UP000217065">
    <property type="component" value="Unassembled WGS sequence"/>
</dbReference>
<dbReference type="InterPro" id="IPR004155">
    <property type="entry name" value="PBS_lyase_HEAT"/>
</dbReference>
<evidence type="ECO:0000313" key="3">
    <source>
        <dbReference type="Proteomes" id="UP000217065"/>
    </source>
</evidence>
<protein>
    <submittedName>
        <fullName evidence="2">Virulence factor</fullName>
    </submittedName>
</protein>
<feature type="domain" description="Scaffold protein Nfu/NifU N-terminal" evidence="1">
    <location>
        <begin position="4"/>
        <end position="90"/>
    </location>
</feature>
<dbReference type="Gene3D" id="3.30.1370.70">
    <property type="entry name" value="Scaffold protein Nfu/NifU, N-terminal domain"/>
    <property type="match status" value="1"/>
</dbReference>
<dbReference type="InterPro" id="IPR014824">
    <property type="entry name" value="Nfu/NifU_N"/>
</dbReference>
<dbReference type="SUPFAM" id="SSF48371">
    <property type="entry name" value="ARM repeat"/>
    <property type="match status" value="1"/>
</dbReference>
<sequence>MKIVTIEPTPSPNSMKIVVDTELPFGTSTNYKVEALDQAQGVIRQILELEGMKGIYHVANFLAVEKHPKASWEQLIPQIESLFGKDTEAVEEQPALDTSFGEVRVHIQDYHGIPLQVKVFDSSSEKRYALSPRFTETFEKRIQDDENYILHRKWLDYGVRYGEFDEIAAQVQDELEAAYTEERLRQLAEPESHTETEWKNKRHPVSLEEFQHPDWQVRYQLLDRLTHPKEEDLPLLALALKDEKVSIRRLAVIYLGILEDPIVVPHLTIALHDKNASIRRTAGDTMSDLGYPEFAQAMEQALFDKNKLVRWRAAMFFYEVGDDTHLDSLRKAENDSEYEVRLQVKMAIARIEQGEEAKGSVWKQMNMARAIKEENQ</sequence>
<dbReference type="OrthoDB" id="420201at2"/>
<dbReference type="Pfam" id="PF13646">
    <property type="entry name" value="HEAT_2"/>
    <property type="match status" value="1"/>
</dbReference>
<dbReference type="Pfam" id="PF08712">
    <property type="entry name" value="Nfu_N"/>
    <property type="match status" value="1"/>
</dbReference>
<accession>A0A264W6R3</accession>
<dbReference type="InterPro" id="IPR016024">
    <property type="entry name" value="ARM-type_fold"/>
</dbReference>
<keyword evidence="3" id="KW-1185">Reference proteome</keyword>